<keyword evidence="5" id="KW-0227">DNA damage</keyword>
<evidence type="ECO:0000256" key="14">
    <source>
        <dbReference type="PROSITE-ProRule" id="PRU00391"/>
    </source>
</evidence>
<dbReference type="InterPro" id="IPR015886">
    <property type="entry name" value="H2TH_FPG"/>
</dbReference>
<dbReference type="Gene3D" id="1.10.8.50">
    <property type="match status" value="1"/>
</dbReference>
<dbReference type="Gene3D" id="3.20.190.10">
    <property type="entry name" value="MutM-like, N-terminal"/>
    <property type="match status" value="1"/>
</dbReference>
<keyword evidence="6 14" id="KW-0863">Zinc-finger</keyword>
<accession>A0ABU9BMV5</accession>
<comment type="cofactor">
    <cofactor evidence="2">
        <name>Zn(2+)</name>
        <dbReference type="ChEBI" id="CHEBI:29105"/>
    </cofactor>
</comment>
<keyword evidence="10" id="KW-0234">DNA repair</keyword>
<evidence type="ECO:0000259" key="16">
    <source>
        <dbReference type="PROSITE" id="PS51068"/>
    </source>
</evidence>
<keyword evidence="12" id="KW-0511">Multifunctional enzyme</keyword>
<dbReference type="Pfam" id="PF06827">
    <property type="entry name" value="zf-FPG_IleRS"/>
    <property type="match status" value="1"/>
</dbReference>
<keyword evidence="4" id="KW-0479">Metal-binding</keyword>
<evidence type="ECO:0000256" key="6">
    <source>
        <dbReference type="ARBA" id="ARBA00022771"/>
    </source>
</evidence>
<protein>
    <submittedName>
        <fullName evidence="17">DNA-formamidopyrimidine glycosylase family protein</fullName>
    </submittedName>
</protein>
<dbReference type="RefSeq" id="WP_341425460.1">
    <property type="nucleotide sequence ID" value="NZ_JBBUTG010000004.1"/>
</dbReference>
<evidence type="ECO:0000256" key="3">
    <source>
        <dbReference type="ARBA" id="ARBA00009409"/>
    </source>
</evidence>
<keyword evidence="9" id="KW-0238">DNA-binding</keyword>
<evidence type="ECO:0000256" key="11">
    <source>
        <dbReference type="ARBA" id="ARBA00023239"/>
    </source>
</evidence>
<evidence type="ECO:0000256" key="2">
    <source>
        <dbReference type="ARBA" id="ARBA00001947"/>
    </source>
</evidence>
<comment type="caution">
    <text evidence="17">The sequence shown here is derived from an EMBL/GenBank/DDBJ whole genome shotgun (WGS) entry which is preliminary data.</text>
</comment>
<evidence type="ECO:0000256" key="7">
    <source>
        <dbReference type="ARBA" id="ARBA00022801"/>
    </source>
</evidence>
<comment type="catalytic activity">
    <reaction evidence="1">
        <text>Hydrolysis of DNA containing ring-opened 7-methylguanine residues, releasing 2,6-diamino-4-hydroxy-5-(N-methyl)formamidopyrimidine.</text>
        <dbReference type="EC" id="3.2.2.23"/>
    </reaction>
</comment>
<dbReference type="EMBL" id="JBBUTG010000004">
    <property type="protein sequence ID" value="MEK8031099.1"/>
    <property type="molecule type" value="Genomic_DNA"/>
</dbReference>
<dbReference type="PROSITE" id="PS51068">
    <property type="entry name" value="FPG_CAT"/>
    <property type="match status" value="1"/>
</dbReference>
<comment type="similarity">
    <text evidence="3">Belongs to the FPG family.</text>
</comment>
<feature type="domain" description="FPG-type" evidence="15">
    <location>
        <begin position="244"/>
        <end position="278"/>
    </location>
</feature>
<dbReference type="PANTHER" id="PTHR22993:SF9">
    <property type="entry name" value="FORMAMIDOPYRIMIDINE-DNA GLYCOSYLASE"/>
    <property type="match status" value="1"/>
</dbReference>
<dbReference type="SUPFAM" id="SSF81624">
    <property type="entry name" value="N-terminal domain of MutM-like DNA repair proteins"/>
    <property type="match status" value="1"/>
</dbReference>
<name>A0ABU9BMV5_9BURK</name>
<evidence type="ECO:0000313" key="17">
    <source>
        <dbReference type="EMBL" id="MEK8031099.1"/>
    </source>
</evidence>
<organism evidence="17 18">
    <name type="scientific">Ideonella lacteola</name>
    <dbReference type="NCBI Taxonomy" id="2984193"/>
    <lineage>
        <taxon>Bacteria</taxon>
        <taxon>Pseudomonadati</taxon>
        <taxon>Pseudomonadota</taxon>
        <taxon>Betaproteobacteria</taxon>
        <taxon>Burkholderiales</taxon>
        <taxon>Sphaerotilaceae</taxon>
        <taxon>Ideonella</taxon>
    </lineage>
</organism>
<evidence type="ECO:0000256" key="9">
    <source>
        <dbReference type="ARBA" id="ARBA00023125"/>
    </source>
</evidence>
<dbReference type="Pfam" id="PF06831">
    <property type="entry name" value="H2TH"/>
    <property type="match status" value="1"/>
</dbReference>
<dbReference type="Pfam" id="PF01149">
    <property type="entry name" value="Fapy_DNA_glyco"/>
    <property type="match status" value="1"/>
</dbReference>
<keyword evidence="7" id="KW-0378">Hydrolase</keyword>
<dbReference type="PROSITE" id="PS51066">
    <property type="entry name" value="ZF_FPG_2"/>
    <property type="match status" value="1"/>
</dbReference>
<dbReference type="InterPro" id="IPR010663">
    <property type="entry name" value="Znf_FPG/IleRS"/>
</dbReference>
<dbReference type="SUPFAM" id="SSF57716">
    <property type="entry name" value="Glucocorticoid receptor-like (DNA-binding domain)"/>
    <property type="match status" value="1"/>
</dbReference>
<evidence type="ECO:0000259" key="15">
    <source>
        <dbReference type="PROSITE" id="PS51066"/>
    </source>
</evidence>
<evidence type="ECO:0000256" key="1">
    <source>
        <dbReference type="ARBA" id="ARBA00001668"/>
    </source>
</evidence>
<dbReference type="InterPro" id="IPR012319">
    <property type="entry name" value="FPG_cat"/>
</dbReference>
<dbReference type="PANTHER" id="PTHR22993">
    <property type="entry name" value="FORMAMIDOPYRIMIDINE-DNA GLYCOSYLASE"/>
    <property type="match status" value="1"/>
</dbReference>
<keyword evidence="11" id="KW-0456">Lyase</keyword>
<keyword evidence="8" id="KW-0862">Zinc</keyword>
<dbReference type="InterPro" id="IPR010979">
    <property type="entry name" value="Ribosomal_uS13-like_H2TH"/>
</dbReference>
<feature type="domain" description="Formamidopyrimidine-DNA glycosylase catalytic" evidence="16">
    <location>
        <begin position="2"/>
        <end position="113"/>
    </location>
</feature>
<proteinExistence type="inferred from homology"/>
<evidence type="ECO:0000256" key="12">
    <source>
        <dbReference type="ARBA" id="ARBA00023268"/>
    </source>
</evidence>
<dbReference type="SUPFAM" id="SSF46946">
    <property type="entry name" value="S13-like H2TH domain"/>
    <property type="match status" value="1"/>
</dbReference>
<dbReference type="CDD" id="cd08973">
    <property type="entry name" value="BaFpgNei_N_1"/>
    <property type="match status" value="1"/>
</dbReference>
<evidence type="ECO:0000256" key="5">
    <source>
        <dbReference type="ARBA" id="ARBA00022763"/>
    </source>
</evidence>
<dbReference type="SMART" id="SM01232">
    <property type="entry name" value="H2TH"/>
    <property type="match status" value="1"/>
</dbReference>
<evidence type="ECO:0000256" key="13">
    <source>
        <dbReference type="ARBA" id="ARBA00023295"/>
    </source>
</evidence>
<dbReference type="Proteomes" id="UP001371218">
    <property type="component" value="Unassembled WGS sequence"/>
</dbReference>
<evidence type="ECO:0000256" key="4">
    <source>
        <dbReference type="ARBA" id="ARBA00022723"/>
    </source>
</evidence>
<keyword evidence="13" id="KW-0326">Glycosidase</keyword>
<dbReference type="InterPro" id="IPR000214">
    <property type="entry name" value="Znf_DNA_glyclase/AP_lyase"/>
</dbReference>
<sequence length="302" mass="32972">MPELPDVSVYAESLAAKLGGAVLRRIRIVNPFLLRTAVPPINAAEGRSVHGIERLGKRIVIELAGDVPGDSAQNWFLVLHLMIAGRLRWLAPGAKPPARGTQAVLEFDTGAVAFTEAGTQRRASLHLVAGRQALAAMDPGGLEVMAATRAEFEQRLLAERHTLKRALTMPQLFSGIGNAYSDEILHRAKLSPVTLTTALNADERAALWSATREVLAEWTVRLREEAQRQGGWPKEVTAFHPQMAVHGRFGQPCPVCAAPVQRIVYADNETNYCARCQTGGRLLADRALSRLLKASWPKTLDE</sequence>
<evidence type="ECO:0000256" key="10">
    <source>
        <dbReference type="ARBA" id="ARBA00023204"/>
    </source>
</evidence>
<reference evidence="17 18" key="1">
    <citation type="submission" date="2024-04" db="EMBL/GenBank/DDBJ databases">
        <title>Novel species of the genus Ideonella isolated from streams.</title>
        <authorList>
            <person name="Lu H."/>
        </authorList>
    </citation>
    <scope>NUCLEOTIDE SEQUENCE [LARGE SCALE GENOMIC DNA]</scope>
    <source>
        <strain evidence="17 18">DXS29W</strain>
    </source>
</reference>
<dbReference type="SMART" id="SM00898">
    <property type="entry name" value="Fapy_DNA_glyco"/>
    <property type="match status" value="1"/>
</dbReference>
<gene>
    <name evidence="17" type="ORF">AACH06_09760</name>
</gene>
<evidence type="ECO:0000256" key="8">
    <source>
        <dbReference type="ARBA" id="ARBA00022833"/>
    </source>
</evidence>
<evidence type="ECO:0000313" key="18">
    <source>
        <dbReference type="Proteomes" id="UP001371218"/>
    </source>
</evidence>
<dbReference type="InterPro" id="IPR035937">
    <property type="entry name" value="FPG_N"/>
</dbReference>
<keyword evidence="18" id="KW-1185">Reference proteome</keyword>